<evidence type="ECO:0000256" key="1">
    <source>
        <dbReference type="ARBA" id="ARBA00004651"/>
    </source>
</evidence>
<keyword evidence="5" id="KW-0552">Olfaction</keyword>
<keyword evidence="6 10" id="KW-1133">Transmembrane helix</keyword>
<comment type="caution">
    <text evidence="11">The sequence shown here is derived from an EMBL/GenBank/DDBJ whole genome shotgun (WGS) entry which is preliminary data.</text>
</comment>
<keyword evidence="4 10" id="KW-0812">Transmembrane</keyword>
<reference evidence="11 12" key="1">
    <citation type="journal article" date="2021" name="BMC Biol.">
        <title>Horizontally acquired antibacterial genes associated with adaptive radiation of ladybird beetles.</title>
        <authorList>
            <person name="Li H.S."/>
            <person name="Tang X.F."/>
            <person name="Huang Y.H."/>
            <person name="Xu Z.Y."/>
            <person name="Chen M.L."/>
            <person name="Du X.Y."/>
            <person name="Qiu B.Y."/>
            <person name="Chen P.T."/>
            <person name="Zhang W."/>
            <person name="Slipinski A."/>
            <person name="Escalona H.E."/>
            <person name="Waterhouse R.M."/>
            <person name="Zwick A."/>
            <person name="Pang H."/>
        </authorList>
    </citation>
    <scope>NUCLEOTIDE SEQUENCE [LARGE SCALE GENOMIC DNA]</scope>
    <source>
        <strain evidence="11">SYSU2018</strain>
    </source>
</reference>
<keyword evidence="9" id="KW-0807">Transducer</keyword>
<keyword evidence="12" id="KW-1185">Reference proteome</keyword>
<dbReference type="AlphaFoldDB" id="A0ABD2MKW8"/>
<evidence type="ECO:0000313" key="12">
    <source>
        <dbReference type="Proteomes" id="UP001516400"/>
    </source>
</evidence>
<evidence type="ECO:0000256" key="8">
    <source>
        <dbReference type="ARBA" id="ARBA00023170"/>
    </source>
</evidence>
<name>A0ABD2MKW8_9CUCU</name>
<accession>A0ABD2MKW8</accession>
<evidence type="ECO:0000256" key="2">
    <source>
        <dbReference type="ARBA" id="ARBA00022475"/>
    </source>
</evidence>
<dbReference type="GO" id="GO:0005886">
    <property type="term" value="C:plasma membrane"/>
    <property type="evidence" value="ECO:0007669"/>
    <property type="project" value="UniProtKB-SubCell"/>
</dbReference>
<evidence type="ECO:0000256" key="5">
    <source>
        <dbReference type="ARBA" id="ARBA00022725"/>
    </source>
</evidence>
<evidence type="ECO:0000256" key="4">
    <source>
        <dbReference type="ARBA" id="ARBA00022692"/>
    </source>
</evidence>
<comment type="subcellular location">
    <subcellularLocation>
        <location evidence="1">Cell membrane</location>
        <topology evidence="1">Multi-pass membrane protein</topology>
    </subcellularLocation>
</comment>
<evidence type="ECO:0000313" key="11">
    <source>
        <dbReference type="EMBL" id="KAL3266969.1"/>
    </source>
</evidence>
<evidence type="ECO:0000256" key="10">
    <source>
        <dbReference type="SAM" id="Phobius"/>
    </source>
</evidence>
<evidence type="ECO:0000256" key="3">
    <source>
        <dbReference type="ARBA" id="ARBA00022606"/>
    </source>
</evidence>
<dbReference type="PANTHER" id="PTHR21137">
    <property type="entry name" value="ODORANT RECEPTOR"/>
    <property type="match status" value="1"/>
</dbReference>
<keyword evidence="3" id="KW-0716">Sensory transduction</keyword>
<organism evidence="11 12">
    <name type="scientific">Cryptolaemus montrouzieri</name>
    <dbReference type="NCBI Taxonomy" id="559131"/>
    <lineage>
        <taxon>Eukaryota</taxon>
        <taxon>Metazoa</taxon>
        <taxon>Ecdysozoa</taxon>
        <taxon>Arthropoda</taxon>
        <taxon>Hexapoda</taxon>
        <taxon>Insecta</taxon>
        <taxon>Pterygota</taxon>
        <taxon>Neoptera</taxon>
        <taxon>Endopterygota</taxon>
        <taxon>Coleoptera</taxon>
        <taxon>Polyphaga</taxon>
        <taxon>Cucujiformia</taxon>
        <taxon>Coccinelloidea</taxon>
        <taxon>Coccinellidae</taxon>
        <taxon>Scymninae</taxon>
        <taxon>Scymnini</taxon>
        <taxon>Cryptolaemus</taxon>
    </lineage>
</organism>
<keyword evidence="8" id="KW-0675">Receptor</keyword>
<dbReference type="InterPro" id="IPR004117">
    <property type="entry name" value="7tm6_olfct_rcpt"/>
</dbReference>
<proteinExistence type="predicted"/>
<keyword evidence="2" id="KW-1003">Cell membrane</keyword>
<evidence type="ECO:0000256" key="6">
    <source>
        <dbReference type="ARBA" id="ARBA00022989"/>
    </source>
</evidence>
<dbReference type="PANTHER" id="PTHR21137:SF35">
    <property type="entry name" value="ODORANT RECEPTOR 19A-RELATED"/>
    <property type="match status" value="1"/>
</dbReference>
<sequence>MFQIIPIIGIIGHSYQDIKGKHIGELVYCIYALNFLTMDMLHVSIFLKRGEKFLNLFEGLSDFQRGIPKNYAITVEAVEKTIKLICCGTFLIAMTSVLECYIDDYFCSNKEIDDKHYICGMLAPAWFPIEINFSMSKPIFAIYYSTTYIIYAPIGVTLFFLNYGCVKMIILRIDHLKDYLRQIDFNENADQVGEKFTFCVKYYAEINWYV</sequence>
<gene>
    <name evidence="11" type="ORF">HHI36_011118</name>
</gene>
<keyword evidence="7 10" id="KW-0472">Membrane</keyword>
<feature type="transmembrane region" description="Helical" evidence="10">
    <location>
        <begin position="142"/>
        <end position="163"/>
    </location>
</feature>
<protein>
    <submittedName>
        <fullName evidence="11">Uncharacterized protein</fullName>
    </submittedName>
</protein>
<evidence type="ECO:0000256" key="7">
    <source>
        <dbReference type="ARBA" id="ARBA00023136"/>
    </source>
</evidence>
<evidence type="ECO:0000256" key="9">
    <source>
        <dbReference type="ARBA" id="ARBA00023224"/>
    </source>
</evidence>
<dbReference type="Proteomes" id="UP001516400">
    <property type="component" value="Unassembled WGS sequence"/>
</dbReference>
<dbReference type="GO" id="GO:0007165">
    <property type="term" value="P:signal transduction"/>
    <property type="evidence" value="ECO:0007669"/>
    <property type="project" value="UniProtKB-KW"/>
</dbReference>
<dbReference type="GO" id="GO:0007608">
    <property type="term" value="P:sensory perception of smell"/>
    <property type="evidence" value="ECO:0007669"/>
    <property type="project" value="UniProtKB-KW"/>
</dbReference>
<dbReference type="EMBL" id="JABFTP020000001">
    <property type="protein sequence ID" value="KAL3266969.1"/>
    <property type="molecule type" value="Genomic_DNA"/>
</dbReference>